<sequence>MAYYSGTAASLSALRTNLLTHAQADGWALVSTSVTGSISGTTLTVSAVAAGSLSIGEVISGTGITAGTTITALGTGTGGVGTYTVSVSQTVASTTITTVGGVLSKAGVFFKISETAINIICLGCESNAVLNPAPGVVSIGRIYELSGYPTREISFPCNYEVFGFAQELYMVANYDVDAYQWMAFGKSTVPGLIGQGGWCAATIGVFGISSAADAIEIAQTGGGSYSTTAAAFWKTQYGGYIISNNAWVNSGLDAHGWTYNGSILDFPIGILHSTTLITLQPSVWNSESVLLPLRCFKARPSYKSSLIADLANARHFRIDNFTPGDILIIGSDKWKVFPWYRKNVTARNGGNYINHTGTFGWAIRYQGP</sequence>
<dbReference type="Proteomes" id="UP000064243">
    <property type="component" value="Unassembled WGS sequence"/>
</dbReference>
<evidence type="ECO:0000313" key="2">
    <source>
        <dbReference type="Proteomes" id="UP000064243"/>
    </source>
</evidence>
<comment type="caution">
    <text evidence="1">The sequence shown here is derived from an EMBL/GenBank/DDBJ whole genome shotgun (WGS) entry which is preliminary data.</text>
</comment>
<evidence type="ECO:0000313" key="1">
    <source>
        <dbReference type="EMBL" id="KVW96177.1"/>
    </source>
</evidence>
<proteinExistence type="predicted"/>
<dbReference type="RefSeq" id="WP_059755224.1">
    <property type="nucleotide sequence ID" value="NZ_LDUG01000021.1"/>
</dbReference>
<keyword evidence="2" id="KW-1185">Reference proteome</keyword>
<organism evidence="1 2">
    <name type="scientific">Thiobacillus denitrificans</name>
    <dbReference type="NCBI Taxonomy" id="36861"/>
    <lineage>
        <taxon>Bacteria</taxon>
        <taxon>Pseudomonadati</taxon>
        <taxon>Pseudomonadota</taxon>
        <taxon>Betaproteobacteria</taxon>
        <taxon>Nitrosomonadales</taxon>
        <taxon>Thiobacillaceae</taxon>
        <taxon>Thiobacillus</taxon>
    </lineage>
</organism>
<dbReference type="PATRIC" id="fig|36861.3.peg.1485"/>
<reference evidence="1 2" key="1">
    <citation type="journal article" date="2015" name="Appl. Environ. Microbiol.">
        <title>Aerobic and Anaerobic Thiosulfate Oxidation by a Cold-Adapted, Subglacial Chemoautotroph.</title>
        <authorList>
            <person name="Harrold Z.R."/>
            <person name="Skidmore M.L."/>
            <person name="Hamilton T.L."/>
            <person name="Desch L."/>
            <person name="Amada K."/>
            <person name="van Gelder W."/>
            <person name="Glover K."/>
            <person name="Roden E.E."/>
            <person name="Boyd E.S."/>
        </authorList>
    </citation>
    <scope>NUCLEOTIDE SEQUENCE [LARGE SCALE GENOMIC DNA]</scope>
    <source>
        <strain evidence="1 2">RG</strain>
    </source>
</reference>
<protein>
    <submittedName>
        <fullName evidence="1">Uncharacterized protein</fullName>
    </submittedName>
</protein>
<accession>A0A106BPD4</accession>
<dbReference type="AlphaFoldDB" id="A0A106BPD4"/>
<name>A0A106BPD4_THIDE</name>
<dbReference type="OrthoDB" id="6015083at2"/>
<dbReference type="EMBL" id="LDUG01000021">
    <property type="protein sequence ID" value="KVW96177.1"/>
    <property type="molecule type" value="Genomic_DNA"/>
</dbReference>
<gene>
    <name evidence="1" type="ORF">ABW22_09145</name>
</gene>